<dbReference type="InterPro" id="IPR050250">
    <property type="entry name" value="Macrolide_Exporter_MacB"/>
</dbReference>
<keyword evidence="5 8" id="KW-0472">Membrane</keyword>
<evidence type="ECO:0000259" key="9">
    <source>
        <dbReference type="Pfam" id="PF02687"/>
    </source>
</evidence>
<feature type="transmembrane region" description="Helical" evidence="8">
    <location>
        <begin position="447"/>
        <end position="467"/>
    </location>
</feature>
<dbReference type="AlphaFoldDB" id="A0A9D2KJD2"/>
<keyword evidence="3 8" id="KW-0812">Transmembrane</keyword>
<feature type="transmembrane region" description="Helical" evidence="8">
    <location>
        <begin position="487"/>
        <end position="518"/>
    </location>
</feature>
<feature type="transmembrane region" description="Helical" evidence="8">
    <location>
        <begin position="397"/>
        <end position="417"/>
    </location>
</feature>
<evidence type="ECO:0000256" key="8">
    <source>
        <dbReference type="SAM" id="Phobius"/>
    </source>
</evidence>
<evidence type="ECO:0000256" key="1">
    <source>
        <dbReference type="ARBA" id="ARBA00004651"/>
    </source>
</evidence>
<feature type="region of interest" description="Disordered" evidence="7">
    <location>
        <begin position="1"/>
        <end position="23"/>
    </location>
</feature>
<feature type="transmembrane region" description="Helical" evidence="8">
    <location>
        <begin position="834"/>
        <end position="856"/>
    </location>
</feature>
<evidence type="ECO:0000256" key="3">
    <source>
        <dbReference type="ARBA" id="ARBA00022692"/>
    </source>
</evidence>
<accession>A0A9D2KJD2</accession>
<keyword evidence="4 8" id="KW-1133">Transmembrane helix</keyword>
<evidence type="ECO:0000313" key="11">
    <source>
        <dbReference type="Proteomes" id="UP000824220"/>
    </source>
</evidence>
<dbReference type="InterPro" id="IPR003838">
    <property type="entry name" value="ABC3_permease_C"/>
</dbReference>
<dbReference type="GO" id="GO:0022857">
    <property type="term" value="F:transmembrane transporter activity"/>
    <property type="evidence" value="ECO:0007669"/>
    <property type="project" value="TreeGrafter"/>
</dbReference>
<feature type="transmembrane region" description="Helical" evidence="8">
    <location>
        <begin position="886"/>
        <end position="912"/>
    </location>
</feature>
<comment type="caution">
    <text evidence="10">The sequence shown here is derived from an EMBL/GenBank/DDBJ whole genome shotgun (WGS) entry which is preliminary data.</text>
</comment>
<gene>
    <name evidence="10" type="ORF">H9800_10395</name>
</gene>
<evidence type="ECO:0000313" key="10">
    <source>
        <dbReference type="EMBL" id="HJA05253.1"/>
    </source>
</evidence>
<name>A0A9D2KJD2_9MICO</name>
<proteinExistence type="inferred from homology"/>
<comment type="subcellular location">
    <subcellularLocation>
        <location evidence="1">Cell membrane</location>
        <topology evidence="1">Multi-pass membrane protein</topology>
    </subcellularLocation>
</comment>
<evidence type="ECO:0000256" key="4">
    <source>
        <dbReference type="ARBA" id="ARBA00022989"/>
    </source>
</evidence>
<feature type="transmembrane region" description="Helical" evidence="8">
    <location>
        <begin position="539"/>
        <end position="562"/>
    </location>
</feature>
<sequence>MMQPAGPRIARSTWPRPLPPEAPERRGLARWRIAATMALRQSLRSWPSTVLVVLLVLLPMAAVSAAAVYAASLEPSPAQRAEAELGGADAWLEPMGGMAGVRQYLDDPHGLFLVEESSDEPAAVEPPDSVDQLIDAERVIAIRHALASVTTAHGTGSFTVVAGDAWDPLLDGRYALLEGRAPDAPSEVLATPASLERLGVGIGDEIEVVDPVGRATVVGTMTSRLDPDRASMLFAPADSPLLDGEIPHVSTWYAEGWHPTAAEVYDLNAQGVIVFDRALSQHPGDGGAPALESASGTSWALYSAAAAALVFCTYLVLLLAGSAFSVSAKRQQRSLAVAASLGASRGDVFRIVLFQGALMGLAGGIAGSAAGIGLAAIARAAFDSGQLEYTWGLKVPWLAIIGLVVFSALVGTLAAALPARSATRGDTLEALRGSRRPVAVSARRPRIGAAMIVTGLVLVTGSVIALVSTYNSPLHGTEASEPIYSAAMIAMIAGPLVLQIGVVLAGHWMLSLAATMLARLGVGARLAGRDGVANPGRSVPAFGAIAACAFLATASFGGVAVLTDMRAEAEQSAAPAGAVYASVGVDAEALPGDKTDLAAHAQEAASRADEMLIAAGAASTAVVREAVGADVDPETGEIIDDPEQTLISPEVQVPAWCEQDDASCEPAFHDITGNGAQPIVVAPADLDTALGAPISDDDRRAFAAGSAIVTDPQWLTDDGALRLNEWRPADLFDERIDETGTAPLSTATLDARLITGAQSLDAWHQVYLAPETAAGLGIETIPSRVIAAFDEVTTALLDGLAADAETITASSRAEEVPLFVTAERADPPPDAAPWLWLVLGAVSVLVIAASAVSLGLSRHERGPDDATLASVGAPGRVRRSVNAFQALVVAGFGCLTGTVAGLMPVLGVVVILRMTTGDGPTLLEVPWSFYGLLAVALPIAIALVSGAVPPARADLTHRTAIA</sequence>
<evidence type="ECO:0000256" key="5">
    <source>
        <dbReference type="ARBA" id="ARBA00023136"/>
    </source>
</evidence>
<keyword evidence="2" id="KW-1003">Cell membrane</keyword>
<evidence type="ECO:0000256" key="2">
    <source>
        <dbReference type="ARBA" id="ARBA00022475"/>
    </source>
</evidence>
<evidence type="ECO:0000256" key="7">
    <source>
        <dbReference type="SAM" id="MobiDB-lite"/>
    </source>
</evidence>
<reference evidence="10" key="2">
    <citation type="submission" date="2021-04" db="EMBL/GenBank/DDBJ databases">
        <authorList>
            <person name="Gilroy R."/>
        </authorList>
    </citation>
    <scope>NUCLEOTIDE SEQUENCE</scope>
    <source>
        <strain evidence="10">ChiHjej8B7-3636</strain>
    </source>
</reference>
<evidence type="ECO:0000256" key="6">
    <source>
        <dbReference type="ARBA" id="ARBA00038076"/>
    </source>
</evidence>
<feature type="transmembrane region" description="Helical" evidence="8">
    <location>
        <begin position="299"/>
        <end position="327"/>
    </location>
</feature>
<reference evidence="10" key="1">
    <citation type="journal article" date="2021" name="PeerJ">
        <title>Extensive microbial diversity within the chicken gut microbiome revealed by metagenomics and culture.</title>
        <authorList>
            <person name="Gilroy R."/>
            <person name="Ravi A."/>
            <person name="Getino M."/>
            <person name="Pursley I."/>
            <person name="Horton D.L."/>
            <person name="Alikhan N.F."/>
            <person name="Baker D."/>
            <person name="Gharbi K."/>
            <person name="Hall N."/>
            <person name="Watson M."/>
            <person name="Adriaenssens E.M."/>
            <person name="Foster-Nyarko E."/>
            <person name="Jarju S."/>
            <person name="Secka A."/>
            <person name="Antonio M."/>
            <person name="Oren A."/>
            <person name="Chaudhuri R.R."/>
            <person name="La Ragione R."/>
            <person name="Hildebrand F."/>
            <person name="Pallen M.J."/>
        </authorList>
    </citation>
    <scope>NUCLEOTIDE SEQUENCE</scope>
    <source>
        <strain evidence="10">ChiHjej8B7-3636</strain>
    </source>
</reference>
<dbReference type="Pfam" id="PF02687">
    <property type="entry name" value="FtsX"/>
    <property type="match status" value="1"/>
</dbReference>
<protein>
    <submittedName>
        <fullName evidence="10">FtsX-like permease family protein</fullName>
    </submittedName>
</protein>
<dbReference type="GO" id="GO:0005886">
    <property type="term" value="C:plasma membrane"/>
    <property type="evidence" value="ECO:0007669"/>
    <property type="project" value="UniProtKB-SubCell"/>
</dbReference>
<dbReference type="EMBL" id="DXAM01000140">
    <property type="protein sequence ID" value="HJA05253.1"/>
    <property type="molecule type" value="Genomic_DNA"/>
</dbReference>
<feature type="domain" description="ABC3 transporter permease C-terminal" evidence="9">
    <location>
        <begin position="308"/>
        <end position="424"/>
    </location>
</feature>
<dbReference type="PANTHER" id="PTHR30572:SF4">
    <property type="entry name" value="ABC TRANSPORTER PERMEASE YTRF"/>
    <property type="match status" value="1"/>
</dbReference>
<dbReference type="Proteomes" id="UP000824220">
    <property type="component" value="Unassembled WGS sequence"/>
</dbReference>
<comment type="similarity">
    <text evidence="6">Belongs to the ABC-4 integral membrane protein family.</text>
</comment>
<dbReference type="PANTHER" id="PTHR30572">
    <property type="entry name" value="MEMBRANE COMPONENT OF TRANSPORTER-RELATED"/>
    <property type="match status" value="1"/>
</dbReference>
<organism evidence="10 11">
    <name type="scientific">Candidatus Microbacterium stercoravium</name>
    <dbReference type="NCBI Taxonomy" id="2838697"/>
    <lineage>
        <taxon>Bacteria</taxon>
        <taxon>Bacillati</taxon>
        <taxon>Actinomycetota</taxon>
        <taxon>Actinomycetes</taxon>
        <taxon>Micrococcales</taxon>
        <taxon>Microbacteriaceae</taxon>
        <taxon>Microbacterium</taxon>
    </lineage>
</organism>
<feature type="transmembrane region" description="Helical" evidence="8">
    <location>
        <begin position="927"/>
        <end position="948"/>
    </location>
</feature>
<feature type="transmembrane region" description="Helical" evidence="8">
    <location>
        <begin position="348"/>
        <end position="377"/>
    </location>
</feature>